<proteinExistence type="predicted"/>
<evidence type="ECO:0000256" key="1">
    <source>
        <dbReference type="SAM" id="MobiDB-lite"/>
    </source>
</evidence>
<gene>
    <name evidence="2" type="ORF">A4U43_C04F35410</name>
</gene>
<accession>A0A5P1F6I9</accession>
<dbReference type="Gramene" id="ONK73792">
    <property type="protein sequence ID" value="ONK73792"/>
    <property type="gene ID" value="A4U43_C04F35410"/>
</dbReference>
<protein>
    <submittedName>
        <fullName evidence="2">Uncharacterized protein</fullName>
    </submittedName>
</protein>
<feature type="compositionally biased region" description="Basic residues" evidence="1">
    <location>
        <begin position="1"/>
        <end position="17"/>
    </location>
</feature>
<reference evidence="3" key="1">
    <citation type="journal article" date="2017" name="Nat. Commun.">
        <title>The asparagus genome sheds light on the origin and evolution of a young Y chromosome.</title>
        <authorList>
            <person name="Harkess A."/>
            <person name="Zhou J."/>
            <person name="Xu C."/>
            <person name="Bowers J.E."/>
            <person name="Van der Hulst R."/>
            <person name="Ayyampalayam S."/>
            <person name="Mercati F."/>
            <person name="Riccardi P."/>
            <person name="McKain M.R."/>
            <person name="Kakrana A."/>
            <person name="Tang H."/>
            <person name="Ray J."/>
            <person name="Groenendijk J."/>
            <person name="Arikit S."/>
            <person name="Mathioni S.M."/>
            <person name="Nakano M."/>
            <person name="Shan H."/>
            <person name="Telgmann-Rauber A."/>
            <person name="Kanno A."/>
            <person name="Yue Z."/>
            <person name="Chen H."/>
            <person name="Li W."/>
            <person name="Chen Y."/>
            <person name="Xu X."/>
            <person name="Zhang Y."/>
            <person name="Luo S."/>
            <person name="Chen H."/>
            <person name="Gao J."/>
            <person name="Mao Z."/>
            <person name="Pires J.C."/>
            <person name="Luo M."/>
            <person name="Kudrna D."/>
            <person name="Wing R.A."/>
            <person name="Meyers B.C."/>
            <person name="Yi K."/>
            <person name="Kong H."/>
            <person name="Lavrijsen P."/>
            <person name="Sunseri F."/>
            <person name="Falavigna A."/>
            <person name="Ye Y."/>
            <person name="Leebens-Mack J.H."/>
            <person name="Chen G."/>
        </authorList>
    </citation>
    <scope>NUCLEOTIDE SEQUENCE [LARGE SCALE GENOMIC DNA]</scope>
    <source>
        <strain evidence="3">cv. DH0086</strain>
    </source>
</reference>
<sequence>MPPHQNPRRRRRRRPNKNRSNNPVPGPTNQKQKRSDEENPRRVAAGKRPVINGDDEAHVAVVDWARSADEEFEGADEGDVEEEAEEEGDEEEGGGGEGEEGDARSGNRGGRRRTISQRVLRIGGGGTERSWRRRGRPAFEDD</sequence>
<evidence type="ECO:0000313" key="2">
    <source>
        <dbReference type="EMBL" id="ONK73792.1"/>
    </source>
</evidence>
<evidence type="ECO:0000313" key="3">
    <source>
        <dbReference type="Proteomes" id="UP000243459"/>
    </source>
</evidence>
<feature type="compositionally biased region" description="Acidic residues" evidence="1">
    <location>
        <begin position="70"/>
        <end position="100"/>
    </location>
</feature>
<dbReference type="AlphaFoldDB" id="A0A5P1F6I9"/>
<name>A0A5P1F6I9_ASPOF</name>
<dbReference type="EMBL" id="CM007384">
    <property type="protein sequence ID" value="ONK73792.1"/>
    <property type="molecule type" value="Genomic_DNA"/>
</dbReference>
<organism evidence="2 3">
    <name type="scientific">Asparagus officinalis</name>
    <name type="common">Garden asparagus</name>
    <dbReference type="NCBI Taxonomy" id="4686"/>
    <lineage>
        <taxon>Eukaryota</taxon>
        <taxon>Viridiplantae</taxon>
        <taxon>Streptophyta</taxon>
        <taxon>Embryophyta</taxon>
        <taxon>Tracheophyta</taxon>
        <taxon>Spermatophyta</taxon>
        <taxon>Magnoliopsida</taxon>
        <taxon>Liliopsida</taxon>
        <taxon>Asparagales</taxon>
        <taxon>Asparagaceae</taxon>
        <taxon>Asparagoideae</taxon>
        <taxon>Asparagus</taxon>
    </lineage>
</organism>
<keyword evidence="3" id="KW-1185">Reference proteome</keyword>
<dbReference type="Proteomes" id="UP000243459">
    <property type="component" value="Chromosome 4"/>
</dbReference>
<feature type="region of interest" description="Disordered" evidence="1">
    <location>
        <begin position="1"/>
        <end position="142"/>
    </location>
</feature>